<evidence type="ECO:0000313" key="8">
    <source>
        <dbReference type="EMBL" id="GAA0170703.1"/>
    </source>
</evidence>
<protein>
    <recommendedName>
        <fullName evidence="3">cysteine dioxygenase</fullName>
        <ecNumber evidence="3">1.13.11.20</ecNumber>
    </recommendedName>
</protein>
<dbReference type="GO" id="GO:0070483">
    <property type="term" value="P:detection of hypoxia"/>
    <property type="evidence" value="ECO:0007669"/>
    <property type="project" value="UniProtKB-ARBA"/>
</dbReference>
<evidence type="ECO:0000256" key="7">
    <source>
        <dbReference type="ARBA" id="ARBA00024284"/>
    </source>
</evidence>
<dbReference type="InterPro" id="IPR012864">
    <property type="entry name" value="PCO/ADO"/>
</dbReference>
<reference evidence="8 9" key="1">
    <citation type="submission" date="2024-01" db="EMBL/GenBank/DDBJ databases">
        <title>The complete chloroplast genome sequence of Lithospermum erythrorhizon: insights into the phylogenetic relationship among Boraginaceae species and the maternal lineages of purple gromwells.</title>
        <authorList>
            <person name="Okada T."/>
            <person name="Watanabe K."/>
        </authorList>
    </citation>
    <scope>NUCLEOTIDE SEQUENCE [LARGE SCALE GENOMIC DNA]</scope>
</reference>
<dbReference type="Proteomes" id="UP001454036">
    <property type="component" value="Unassembled WGS sequence"/>
</dbReference>
<dbReference type="SUPFAM" id="SSF51182">
    <property type="entry name" value="RmlC-like cupins"/>
    <property type="match status" value="1"/>
</dbReference>
<dbReference type="Gene3D" id="2.60.120.10">
    <property type="entry name" value="Jelly Rolls"/>
    <property type="match status" value="1"/>
</dbReference>
<dbReference type="PANTHER" id="PTHR22966:SF61">
    <property type="entry name" value="2-AMINOETHANETHIOL DIOXYGENASE"/>
    <property type="match status" value="1"/>
</dbReference>
<dbReference type="GO" id="GO:0046872">
    <property type="term" value="F:metal ion binding"/>
    <property type="evidence" value="ECO:0007669"/>
    <property type="project" value="UniProtKB-KW"/>
</dbReference>
<keyword evidence="9" id="KW-1185">Reference proteome</keyword>
<keyword evidence="4" id="KW-0479">Metal-binding</keyword>
<comment type="catalytic activity">
    <reaction evidence="7">
        <text>L-cysteine + O2 = 3-sulfino-L-alanine + H(+)</text>
        <dbReference type="Rhea" id="RHEA:20441"/>
        <dbReference type="ChEBI" id="CHEBI:15378"/>
        <dbReference type="ChEBI" id="CHEBI:15379"/>
        <dbReference type="ChEBI" id="CHEBI:35235"/>
        <dbReference type="ChEBI" id="CHEBI:61085"/>
        <dbReference type="EC" id="1.13.11.20"/>
    </reaction>
    <physiologicalReaction direction="left-to-right" evidence="7">
        <dbReference type="Rhea" id="RHEA:20442"/>
    </physiologicalReaction>
</comment>
<organism evidence="8 9">
    <name type="scientific">Lithospermum erythrorhizon</name>
    <name type="common">Purple gromwell</name>
    <name type="synonym">Lithospermum officinale var. erythrorhizon</name>
    <dbReference type="NCBI Taxonomy" id="34254"/>
    <lineage>
        <taxon>Eukaryota</taxon>
        <taxon>Viridiplantae</taxon>
        <taxon>Streptophyta</taxon>
        <taxon>Embryophyta</taxon>
        <taxon>Tracheophyta</taxon>
        <taxon>Spermatophyta</taxon>
        <taxon>Magnoliopsida</taxon>
        <taxon>eudicotyledons</taxon>
        <taxon>Gunneridae</taxon>
        <taxon>Pentapetalae</taxon>
        <taxon>asterids</taxon>
        <taxon>lamiids</taxon>
        <taxon>Boraginales</taxon>
        <taxon>Boraginaceae</taxon>
        <taxon>Boraginoideae</taxon>
        <taxon>Lithospermeae</taxon>
        <taxon>Lithospermum</taxon>
    </lineage>
</organism>
<evidence type="ECO:0000256" key="6">
    <source>
        <dbReference type="ARBA" id="ARBA00023004"/>
    </source>
</evidence>
<evidence type="ECO:0000256" key="4">
    <source>
        <dbReference type="ARBA" id="ARBA00022723"/>
    </source>
</evidence>
<dbReference type="PANTHER" id="PTHR22966">
    <property type="entry name" value="2-AMINOETHANETHIOL DIOXYGENASE"/>
    <property type="match status" value="1"/>
</dbReference>
<evidence type="ECO:0000313" key="9">
    <source>
        <dbReference type="Proteomes" id="UP001454036"/>
    </source>
</evidence>
<proteinExistence type="inferred from homology"/>
<name>A0AAV3R737_LITER</name>
<evidence type="ECO:0000256" key="3">
    <source>
        <dbReference type="ARBA" id="ARBA00013133"/>
    </source>
</evidence>
<dbReference type="InterPro" id="IPR014710">
    <property type="entry name" value="RmlC-like_jellyroll"/>
</dbReference>
<evidence type="ECO:0000256" key="2">
    <source>
        <dbReference type="ARBA" id="ARBA00006622"/>
    </source>
</evidence>
<dbReference type="AlphaFoldDB" id="A0AAV3R737"/>
<dbReference type="Pfam" id="PF07847">
    <property type="entry name" value="PCO_ADO"/>
    <property type="match status" value="1"/>
</dbReference>
<comment type="similarity">
    <text evidence="2">Belongs to the cysteine dioxygenase family.</text>
</comment>
<comment type="cofactor">
    <cofactor evidence="1">
        <name>Fe(2+)</name>
        <dbReference type="ChEBI" id="CHEBI:29033"/>
    </cofactor>
</comment>
<dbReference type="InterPro" id="IPR011051">
    <property type="entry name" value="RmlC_Cupin_sf"/>
</dbReference>
<sequence length="223" mass="25559">MKINIMTTNLFHNMCSEKLKLILNKIKIKPSDVGLEQEAQIVRAWNGFMREGNGTHGEPPQIKYLHIHECDGFSMGIFCMPPSSEIPLHNHPGMTVLSKLIYGKMHVKSFDWVDIRDLSDQNGDLLSGKYARPLTKVVKDCEMTAPCGTTVLYATNGSNIHCFKAITPCAIFDILSPPYCSDQGRDCTYYRRSLREDVWLQEFQQPDDFVIRRGQYKRRVIKL</sequence>
<gene>
    <name evidence="8" type="ORF">LIER_24905</name>
</gene>
<dbReference type="EC" id="1.13.11.20" evidence="3"/>
<keyword evidence="6" id="KW-0408">Iron</keyword>
<comment type="caution">
    <text evidence="8">The sequence shown here is derived from an EMBL/GenBank/DDBJ whole genome shotgun (WGS) entry which is preliminary data.</text>
</comment>
<dbReference type="CDD" id="cd20289">
    <property type="entry name" value="cupin_ADO"/>
    <property type="match status" value="1"/>
</dbReference>
<dbReference type="GO" id="GO:0017172">
    <property type="term" value="F:cysteine dioxygenase activity"/>
    <property type="evidence" value="ECO:0007669"/>
    <property type="project" value="UniProtKB-EC"/>
</dbReference>
<evidence type="ECO:0000256" key="5">
    <source>
        <dbReference type="ARBA" id="ARBA00023002"/>
    </source>
</evidence>
<accession>A0AAV3R737</accession>
<evidence type="ECO:0000256" key="1">
    <source>
        <dbReference type="ARBA" id="ARBA00001954"/>
    </source>
</evidence>
<dbReference type="EMBL" id="BAABME010007358">
    <property type="protein sequence ID" value="GAA0170703.1"/>
    <property type="molecule type" value="Genomic_DNA"/>
</dbReference>
<keyword evidence="5" id="KW-0560">Oxidoreductase</keyword>